<comment type="caution">
    <text evidence="2">The sequence shown here is derived from an EMBL/GenBank/DDBJ whole genome shotgun (WGS) entry which is preliminary data.</text>
</comment>
<keyword evidence="3" id="KW-1185">Reference proteome</keyword>
<evidence type="ECO:0000313" key="2">
    <source>
        <dbReference type="EMBL" id="EKE70062.1"/>
    </source>
</evidence>
<sequence length="135" mass="14918">MLRWLIHFVSFLCSASAGLWVFMVSQHHLGTPLRKLMLAHSAFVLDVWLLILSAVAFGLGFAAFWLLYTVLTKEIRNMGDVQRAAIIGATIVAACLFPIRLGWLANTESLTAFVVAMFVSAAIFGAKMMRREAAE</sequence>
<feature type="transmembrane region" description="Helical" evidence="1">
    <location>
        <begin position="83"/>
        <end position="103"/>
    </location>
</feature>
<organism evidence="2 3">
    <name type="scientific">Celeribacter baekdonensis B30</name>
    <dbReference type="NCBI Taxonomy" id="1208323"/>
    <lineage>
        <taxon>Bacteria</taxon>
        <taxon>Pseudomonadati</taxon>
        <taxon>Pseudomonadota</taxon>
        <taxon>Alphaproteobacteria</taxon>
        <taxon>Rhodobacterales</taxon>
        <taxon>Roseobacteraceae</taxon>
        <taxon>Celeribacter</taxon>
    </lineage>
</organism>
<reference evidence="2 3" key="1">
    <citation type="submission" date="2012-09" db="EMBL/GenBank/DDBJ databases">
        <title>Celeribacter baekdonensis B30 Genome Sequencing.</title>
        <authorList>
            <person name="Wang W."/>
        </authorList>
    </citation>
    <scope>NUCLEOTIDE SEQUENCE [LARGE SCALE GENOMIC DNA]</scope>
    <source>
        <strain evidence="2 3">B30</strain>
    </source>
</reference>
<dbReference type="AlphaFoldDB" id="K2J574"/>
<evidence type="ECO:0000313" key="3">
    <source>
        <dbReference type="Proteomes" id="UP000006762"/>
    </source>
</evidence>
<keyword evidence="1" id="KW-0472">Membrane</keyword>
<keyword evidence="1" id="KW-0812">Transmembrane</keyword>
<protein>
    <submittedName>
        <fullName evidence="2">Uncharacterized protein</fullName>
    </submittedName>
</protein>
<feature type="transmembrane region" description="Helical" evidence="1">
    <location>
        <begin position="109"/>
        <end position="126"/>
    </location>
</feature>
<keyword evidence="1" id="KW-1133">Transmembrane helix</keyword>
<evidence type="ECO:0000256" key="1">
    <source>
        <dbReference type="SAM" id="Phobius"/>
    </source>
</evidence>
<dbReference type="Proteomes" id="UP000006762">
    <property type="component" value="Unassembled WGS sequence"/>
</dbReference>
<dbReference type="RefSeq" id="WP_009572826.1">
    <property type="nucleotide sequence ID" value="NZ_AMRK01000008.1"/>
</dbReference>
<accession>K2J574</accession>
<dbReference type="EMBL" id="AMRK01000008">
    <property type="protein sequence ID" value="EKE70062.1"/>
    <property type="molecule type" value="Genomic_DNA"/>
</dbReference>
<dbReference type="STRING" id="1208323.B30_14284"/>
<dbReference type="PATRIC" id="fig|1208323.3.peg.2952"/>
<feature type="transmembrane region" description="Helical" evidence="1">
    <location>
        <begin position="47"/>
        <end position="71"/>
    </location>
</feature>
<name>K2J574_9RHOB</name>
<gene>
    <name evidence="2" type="ORF">B30_14284</name>
</gene>
<proteinExistence type="predicted"/>